<comment type="caution">
    <text evidence="3">The sequence shown here is derived from an EMBL/GenBank/DDBJ whole genome shotgun (WGS) entry which is preliminary data.</text>
</comment>
<gene>
    <name evidence="3" type="ORF">NBG84_17215</name>
</gene>
<dbReference type="Pfam" id="PF01337">
    <property type="entry name" value="Barstar"/>
    <property type="match status" value="1"/>
</dbReference>
<evidence type="ECO:0000259" key="2">
    <source>
        <dbReference type="Pfam" id="PF01337"/>
    </source>
</evidence>
<keyword evidence="4" id="KW-1185">Reference proteome</keyword>
<proteinExistence type="inferred from homology"/>
<dbReference type="InterPro" id="IPR035905">
    <property type="entry name" value="Barstar-like_sf"/>
</dbReference>
<dbReference type="Gene3D" id="3.30.370.10">
    <property type="entry name" value="Barstar-like"/>
    <property type="match status" value="1"/>
</dbReference>
<dbReference type="RefSeq" id="WP_250920350.1">
    <property type="nucleotide sequence ID" value="NZ_JAMQAW010000017.1"/>
</dbReference>
<comment type="similarity">
    <text evidence="1">Belongs to the barstar family.</text>
</comment>
<name>A0ABT0UPU4_9ACTN</name>
<sequence length="395" mass="42548">MFALVRDEDDAGLALCAEVSGLYAEPLRTAYQLLGCVPSGPLKELLDKGSAPISARLDDLWIRPLGASADLNAAQPSDLGEDSEHPAWLLSGVMVTGARRHPADPTCWDVSLQGVDGHLGPPRDLGPQTAVVLHTDRGECGRGADFSDVLLPDDAEPAPSLTLLGCAPGPVLKAALASGTRRSLRLGPVVLEVLGRDGAVVAECRLQGEVRDWRPSAHGPGLLDLDLDGRFWDPVPLYAREVWERWRTSPPTEPGLWSAYDRRERGVWLDLVCSRAARTRQAEGSRAGRTRPADQPAGRVYELDGRHATDEPGLYCALGEAINGPGGYFGSSTGGLDDCLRGGFGARAPATLIWRGHQIARESLGRVLAWDGQPFSYFEMILDILRDGRMDVVLE</sequence>
<evidence type="ECO:0000313" key="3">
    <source>
        <dbReference type="EMBL" id="MCM2390009.1"/>
    </source>
</evidence>
<dbReference type="EMBL" id="JAMQAW010000017">
    <property type="protein sequence ID" value="MCM2390009.1"/>
    <property type="molecule type" value="Genomic_DNA"/>
</dbReference>
<dbReference type="Proteomes" id="UP001431429">
    <property type="component" value="Unassembled WGS sequence"/>
</dbReference>
<dbReference type="InterPro" id="IPR000468">
    <property type="entry name" value="Barstar"/>
</dbReference>
<organism evidence="3 4">
    <name type="scientific">Streptomyces albipurpureus</name>
    <dbReference type="NCBI Taxonomy" id="2897419"/>
    <lineage>
        <taxon>Bacteria</taxon>
        <taxon>Bacillati</taxon>
        <taxon>Actinomycetota</taxon>
        <taxon>Actinomycetes</taxon>
        <taxon>Kitasatosporales</taxon>
        <taxon>Streptomycetaceae</taxon>
        <taxon>Streptomyces</taxon>
    </lineage>
</organism>
<feature type="domain" description="Barstar (barnase inhibitor)" evidence="2">
    <location>
        <begin position="300"/>
        <end position="365"/>
    </location>
</feature>
<evidence type="ECO:0000313" key="4">
    <source>
        <dbReference type="Proteomes" id="UP001431429"/>
    </source>
</evidence>
<protein>
    <submittedName>
        <fullName evidence="3">Barstar family protein</fullName>
    </submittedName>
</protein>
<dbReference type="SUPFAM" id="SSF52038">
    <property type="entry name" value="Barstar-related"/>
    <property type="match status" value="1"/>
</dbReference>
<reference evidence="3" key="1">
    <citation type="submission" date="2022-06" db="EMBL/GenBank/DDBJ databases">
        <title>Genome public.</title>
        <authorList>
            <person name="Sun Q."/>
        </authorList>
    </citation>
    <scope>NUCLEOTIDE SEQUENCE</scope>
    <source>
        <strain evidence="3">CWNU-1</strain>
    </source>
</reference>
<accession>A0ABT0UPU4</accession>
<evidence type="ECO:0000256" key="1">
    <source>
        <dbReference type="ARBA" id="ARBA00006845"/>
    </source>
</evidence>